<protein>
    <submittedName>
        <fullName evidence="3">Universal stress protein (Usp)</fullName>
    </submittedName>
</protein>
<dbReference type="eggNOG" id="COG0589">
    <property type="taxonomic scope" value="Bacteria"/>
</dbReference>
<reference evidence="3 4" key="1">
    <citation type="journal article" date="2011" name="J. Bacteriol.">
        <title>Complete genome sequence of the plant pathogen Ralstonia solanacearum strain Po82.</title>
        <authorList>
            <person name="Xu J."/>
            <person name="Zheng H.J."/>
            <person name="Liu L."/>
            <person name="Pan Z.C."/>
            <person name="Prior P."/>
            <person name="Tang B."/>
            <person name="Xu J.S."/>
            <person name="Zhang H."/>
            <person name="Tian Q."/>
            <person name="Zhang L.Q."/>
            <person name="Feng J."/>
        </authorList>
    </citation>
    <scope>NUCLEOTIDE SEQUENCE [LARGE SCALE GENOMIC DNA]</scope>
    <source>
        <strain evidence="3 4">Po82</strain>
    </source>
</reference>
<comment type="similarity">
    <text evidence="1">Belongs to the universal stress protein A family.</text>
</comment>
<dbReference type="PRINTS" id="PR01438">
    <property type="entry name" value="UNVRSLSTRESS"/>
</dbReference>
<accession>F6G3L3</accession>
<sequence>MQQCHGLYPARRRWAECAHFDGLLTRVAISLRHLCAASPINTAGSDARRLDPGDTMLKLLVPVNGSRHALDAVRHAAFLYRDRCASGIVLLNVQEPIEGGRASAYHRLETLRQLEEQSGEDALRQARRILDDAGARYVAQIKVGPVAETIAQTAAANACDMIVMGTAGRTRLGSLMAGGLSNRLIRMSRVPVTLVK</sequence>
<dbReference type="Proteomes" id="UP000007953">
    <property type="component" value="Chromosome"/>
</dbReference>
<dbReference type="Pfam" id="PF00582">
    <property type="entry name" value="Usp"/>
    <property type="match status" value="1"/>
</dbReference>
<dbReference type="SUPFAM" id="SSF52402">
    <property type="entry name" value="Adenine nucleotide alpha hydrolases-like"/>
    <property type="match status" value="1"/>
</dbReference>
<name>F6G3L3_RALS8</name>
<dbReference type="CDD" id="cd00293">
    <property type="entry name" value="USP-like"/>
    <property type="match status" value="1"/>
</dbReference>
<evidence type="ECO:0000259" key="2">
    <source>
        <dbReference type="Pfam" id="PF00582"/>
    </source>
</evidence>
<organism evidence="3 4">
    <name type="scientific">Ralstonia solanacearum (strain Po82)</name>
    <dbReference type="NCBI Taxonomy" id="1031711"/>
    <lineage>
        <taxon>Bacteria</taxon>
        <taxon>Pseudomonadati</taxon>
        <taxon>Pseudomonadota</taxon>
        <taxon>Betaproteobacteria</taxon>
        <taxon>Burkholderiales</taxon>
        <taxon>Burkholderiaceae</taxon>
        <taxon>Ralstonia</taxon>
        <taxon>Ralstonia solanacearum species complex</taxon>
    </lineage>
</organism>
<gene>
    <name evidence="3" type="ordered locus">RSPO_c02552</name>
</gene>
<feature type="domain" description="UspA" evidence="2">
    <location>
        <begin position="58"/>
        <end position="196"/>
    </location>
</feature>
<evidence type="ECO:0000313" key="3">
    <source>
        <dbReference type="EMBL" id="AEG69846.1"/>
    </source>
</evidence>
<dbReference type="PATRIC" id="fig|1031711.3.peg.2492"/>
<dbReference type="PANTHER" id="PTHR46268">
    <property type="entry name" value="STRESS RESPONSE PROTEIN NHAX"/>
    <property type="match status" value="1"/>
</dbReference>
<dbReference type="HOGENOM" id="CLU_049301_14_1_4"/>
<dbReference type="PANTHER" id="PTHR46268:SF6">
    <property type="entry name" value="UNIVERSAL STRESS PROTEIN UP12"/>
    <property type="match status" value="1"/>
</dbReference>
<dbReference type="InterPro" id="IPR006015">
    <property type="entry name" value="Universal_stress_UspA"/>
</dbReference>
<evidence type="ECO:0000313" key="4">
    <source>
        <dbReference type="Proteomes" id="UP000007953"/>
    </source>
</evidence>
<dbReference type="InterPro" id="IPR014729">
    <property type="entry name" value="Rossmann-like_a/b/a_fold"/>
</dbReference>
<dbReference type="InterPro" id="IPR006016">
    <property type="entry name" value="UspA"/>
</dbReference>
<dbReference type="EMBL" id="CP002819">
    <property type="protein sequence ID" value="AEG69846.1"/>
    <property type="molecule type" value="Genomic_DNA"/>
</dbReference>
<dbReference type="KEGG" id="rsn:RSPO_c02552"/>
<proteinExistence type="inferred from homology"/>
<evidence type="ECO:0000256" key="1">
    <source>
        <dbReference type="ARBA" id="ARBA00008791"/>
    </source>
</evidence>
<dbReference type="AlphaFoldDB" id="F6G3L3"/>
<dbReference type="Gene3D" id="3.40.50.620">
    <property type="entry name" value="HUPs"/>
    <property type="match status" value="1"/>
</dbReference>